<name>A0A6A6S0D7_9PLEO</name>
<dbReference type="Pfam" id="PF12013">
    <property type="entry name" value="OrsD"/>
    <property type="match status" value="1"/>
</dbReference>
<dbReference type="GO" id="GO:0000981">
    <property type="term" value="F:DNA-binding transcription factor activity, RNA polymerase II-specific"/>
    <property type="evidence" value="ECO:0007669"/>
    <property type="project" value="TreeGrafter"/>
</dbReference>
<dbReference type="PANTHER" id="PTHR47657:SF3">
    <property type="entry name" value="ORSELLINIC ACID_F9775 BIOSYNTHESIS CLUSTER PROTEIN D-RELATED"/>
    <property type="match status" value="1"/>
</dbReference>
<evidence type="ECO:0000313" key="3">
    <source>
        <dbReference type="Proteomes" id="UP000799753"/>
    </source>
</evidence>
<proteinExistence type="predicted"/>
<gene>
    <name evidence="2" type="ORF">P280DRAFT_543937</name>
</gene>
<evidence type="ECO:0000259" key="1">
    <source>
        <dbReference type="PROSITE" id="PS00028"/>
    </source>
</evidence>
<dbReference type="InterPro" id="IPR013087">
    <property type="entry name" value="Znf_C2H2_type"/>
</dbReference>
<dbReference type="PROSITE" id="PS00028">
    <property type="entry name" value="ZINC_FINGER_C2H2_1"/>
    <property type="match status" value="1"/>
</dbReference>
<dbReference type="InterPro" id="IPR022698">
    <property type="entry name" value="OrsD"/>
</dbReference>
<dbReference type="AlphaFoldDB" id="A0A6A6S0D7"/>
<dbReference type="EMBL" id="MU006784">
    <property type="protein sequence ID" value="KAF2640975.1"/>
    <property type="molecule type" value="Genomic_DNA"/>
</dbReference>
<dbReference type="OrthoDB" id="416217at2759"/>
<dbReference type="InterPro" id="IPR052400">
    <property type="entry name" value="Zn2-C6_fungal_TF"/>
</dbReference>
<accession>A0A6A6S0D7</accession>
<sequence length="508" mass="56768">MYFTRLGPGGLLEYDARYGVLICRECKYAIQKSALQSHLLRHKIYRDDRQRLLTAISQFKILEPDYVPLPHPSSPPIDALPLLSGFCCTKAACGHLCVSSKRMTHHQSEVHNQWDPKGSVSYRLVNLQTFFRGTKLRYFEVTPSPSTGATENTMLATTHTLEEIGDVDDIIDRDHDMHDAEIFSSIPPSAKPIEIPTIPSSVNVDLRTLSYFNHFTTATSFTLPPLNGHPTPQYWQTTFVSQALQHHWLMCGLLSISAYHLASLRPDEITQGVHYERAAALHAEFLAGSKVTRETIPSEHIDCVLCCAHWASAAYATDEFRVVEPTVPFSFHRFLSSVRGLATPAVAQHADDAENHSLTHARRVASTTNCTELQNLLSQLDELPSRMMDAFGIPGNTHDVLITLSAIVALAECCAIGFDSNELQGIWKSMTAWLVHVSVNFHDMIARGVPAALVVVAYWAASLVKRAQDFGGWYLKGAAEGVLRDIEKMLRDKGMHKDVVRLIRWVER</sequence>
<dbReference type="PANTHER" id="PTHR47657">
    <property type="entry name" value="STEROL REGULATORY ELEMENT-BINDING PROTEIN ECM22"/>
    <property type="match status" value="1"/>
</dbReference>
<organism evidence="2 3">
    <name type="scientific">Massarina eburnea CBS 473.64</name>
    <dbReference type="NCBI Taxonomy" id="1395130"/>
    <lineage>
        <taxon>Eukaryota</taxon>
        <taxon>Fungi</taxon>
        <taxon>Dikarya</taxon>
        <taxon>Ascomycota</taxon>
        <taxon>Pezizomycotina</taxon>
        <taxon>Dothideomycetes</taxon>
        <taxon>Pleosporomycetidae</taxon>
        <taxon>Pleosporales</taxon>
        <taxon>Massarineae</taxon>
        <taxon>Massarinaceae</taxon>
        <taxon>Massarina</taxon>
    </lineage>
</organism>
<reference evidence="2" key="1">
    <citation type="journal article" date="2020" name="Stud. Mycol.">
        <title>101 Dothideomycetes genomes: a test case for predicting lifestyles and emergence of pathogens.</title>
        <authorList>
            <person name="Haridas S."/>
            <person name="Albert R."/>
            <person name="Binder M."/>
            <person name="Bloem J."/>
            <person name="Labutti K."/>
            <person name="Salamov A."/>
            <person name="Andreopoulos B."/>
            <person name="Baker S."/>
            <person name="Barry K."/>
            <person name="Bills G."/>
            <person name="Bluhm B."/>
            <person name="Cannon C."/>
            <person name="Castanera R."/>
            <person name="Culley D."/>
            <person name="Daum C."/>
            <person name="Ezra D."/>
            <person name="Gonzalez J."/>
            <person name="Henrissat B."/>
            <person name="Kuo A."/>
            <person name="Liang C."/>
            <person name="Lipzen A."/>
            <person name="Lutzoni F."/>
            <person name="Magnuson J."/>
            <person name="Mondo S."/>
            <person name="Nolan M."/>
            <person name="Ohm R."/>
            <person name="Pangilinan J."/>
            <person name="Park H.-J."/>
            <person name="Ramirez L."/>
            <person name="Alfaro M."/>
            <person name="Sun H."/>
            <person name="Tritt A."/>
            <person name="Yoshinaga Y."/>
            <person name="Zwiers L.-H."/>
            <person name="Turgeon B."/>
            <person name="Goodwin S."/>
            <person name="Spatafora J."/>
            <person name="Crous P."/>
            <person name="Grigoriev I."/>
        </authorList>
    </citation>
    <scope>NUCLEOTIDE SEQUENCE</scope>
    <source>
        <strain evidence="2">CBS 473.64</strain>
    </source>
</reference>
<evidence type="ECO:0000313" key="2">
    <source>
        <dbReference type="EMBL" id="KAF2640975.1"/>
    </source>
</evidence>
<feature type="domain" description="C2H2-type" evidence="1">
    <location>
        <begin position="88"/>
        <end position="111"/>
    </location>
</feature>
<keyword evidence="3" id="KW-1185">Reference proteome</keyword>
<protein>
    <recommendedName>
        <fullName evidence="1">C2H2-type domain-containing protein</fullName>
    </recommendedName>
</protein>
<dbReference type="Proteomes" id="UP000799753">
    <property type="component" value="Unassembled WGS sequence"/>
</dbReference>